<keyword evidence="2" id="KW-0433">Leucine-rich repeat</keyword>
<evidence type="ECO:0000256" key="5">
    <source>
        <dbReference type="ARBA" id="ARBA00024196"/>
    </source>
</evidence>
<evidence type="ECO:0000256" key="1">
    <source>
        <dbReference type="ARBA" id="ARBA00004123"/>
    </source>
</evidence>
<dbReference type="SUPFAM" id="SSF52058">
    <property type="entry name" value="L domain-like"/>
    <property type="match status" value="1"/>
</dbReference>
<dbReference type="GO" id="GO:0000398">
    <property type="term" value="P:mRNA splicing, via spliceosome"/>
    <property type="evidence" value="ECO:0007669"/>
    <property type="project" value="InterPro"/>
</dbReference>
<sequence length="237" mass="26932">MRLTPQTINNASIVLNPEGKLTLQLRNLSIPYLENLGITQNKFAVIDLTNNDITELANIPANLSNLEVLLLGGNRISYVDEETFSDENGIKSLSLINNSITKFQACFRNKFRCLENLVLIGNPIVNHKHYRYFIIWLVPTLKVLDFKKVKDGERQEAEKLFGVDKEDFNELALSYLHQGAQSKTEENGVSTSDDRNLSQIGRKLTPEERVELMKKLESATNLDEIDEIEHKLKTGMV</sequence>
<comment type="similarity">
    <text evidence="5">Belongs to the U2 small nuclear ribonucleoprotein A family.</text>
</comment>
<dbReference type="AlphaFoldDB" id="A3GF33"/>
<dbReference type="PANTHER" id="PTHR10552">
    <property type="entry name" value="U2 SMALL NUCLEAR RIBONUCLEOPROTEIN A"/>
    <property type="match status" value="1"/>
</dbReference>
<dbReference type="eggNOG" id="KOG1644">
    <property type="taxonomic scope" value="Eukaryota"/>
</dbReference>
<dbReference type="FunCoup" id="A3GF33">
    <property type="interactions" value="1295"/>
</dbReference>
<evidence type="ECO:0000256" key="2">
    <source>
        <dbReference type="ARBA" id="ARBA00022614"/>
    </source>
</evidence>
<dbReference type="GO" id="GO:0071014">
    <property type="term" value="C:post-mRNA release spliceosomal complex"/>
    <property type="evidence" value="ECO:0007669"/>
    <property type="project" value="EnsemblFungi"/>
</dbReference>
<dbReference type="Pfam" id="PF14580">
    <property type="entry name" value="LRR_9"/>
    <property type="match status" value="1"/>
</dbReference>
<keyword evidence="4" id="KW-0539">Nucleus</keyword>
<dbReference type="PANTHER" id="PTHR10552:SF6">
    <property type="entry name" value="U2 SMALL NUCLEAR RIBONUCLEOPROTEIN A"/>
    <property type="match status" value="1"/>
</dbReference>
<evidence type="ECO:0000256" key="3">
    <source>
        <dbReference type="ARBA" id="ARBA00022737"/>
    </source>
</evidence>
<dbReference type="STRING" id="322104.A3GF33"/>
<proteinExistence type="inferred from homology"/>
<dbReference type="InParanoid" id="A3GF33"/>
<dbReference type="Proteomes" id="UP000002258">
    <property type="component" value="Chromosome 1"/>
</dbReference>
<dbReference type="GO" id="GO:0030620">
    <property type="term" value="F:U2 snRNA binding"/>
    <property type="evidence" value="ECO:0007669"/>
    <property type="project" value="InterPro"/>
</dbReference>
<dbReference type="InterPro" id="IPR032675">
    <property type="entry name" value="LRR_dom_sf"/>
</dbReference>
<dbReference type="GeneID" id="4850882"/>
<dbReference type="KEGG" id="pic:PICST_52660"/>
<reference evidence="7 8" key="1">
    <citation type="journal article" date="2007" name="Nat. Biotechnol.">
        <title>Genome sequence of the lignocellulose-bioconverting and xylose-fermenting yeast Pichia stipitis.</title>
        <authorList>
            <person name="Jeffries T.W."/>
            <person name="Grigoriev I.V."/>
            <person name="Grimwood J."/>
            <person name="Laplaza J.M."/>
            <person name="Aerts A."/>
            <person name="Salamov A."/>
            <person name="Schmutz J."/>
            <person name="Lindquist E."/>
            <person name="Dehal P."/>
            <person name="Shapiro H."/>
            <person name="Jin Y.S."/>
            <person name="Passoth V."/>
            <person name="Richardson P.M."/>
        </authorList>
    </citation>
    <scope>NUCLEOTIDE SEQUENCE [LARGE SCALE GENOMIC DNA]</scope>
    <source>
        <strain evidence="8">ATCC 58785 / CBS 6054 / NBRC 10063 / NRRL Y-11545</strain>
    </source>
</reference>
<gene>
    <name evidence="7" type="ORF">PICST_52660</name>
</gene>
<comment type="caution">
    <text evidence="7">The sequence shown here is derived from an EMBL/GenBank/DDBJ whole genome shotgun (WGS) entry which is preliminary data.</text>
</comment>
<evidence type="ECO:0000256" key="6">
    <source>
        <dbReference type="ARBA" id="ARBA00024238"/>
    </source>
</evidence>
<dbReference type="HOGENOM" id="CLU_061027_3_0_1"/>
<protein>
    <recommendedName>
        <fullName evidence="6">U2 small nuclear ribonucleoprotein A'</fullName>
    </recommendedName>
</protein>
<dbReference type="OMA" id="PNYREYM"/>
<dbReference type="GO" id="GO:0005686">
    <property type="term" value="C:U2 snRNP"/>
    <property type="evidence" value="ECO:0007669"/>
    <property type="project" value="EnsemblFungi"/>
</dbReference>
<accession>A3GF33</accession>
<comment type="subcellular location">
    <subcellularLocation>
        <location evidence="1">Nucleus</location>
    </subcellularLocation>
</comment>
<dbReference type="RefSeq" id="XP_001387710.2">
    <property type="nucleotide sequence ID" value="XM_001387673.1"/>
</dbReference>
<name>A3GF33_PICST</name>
<dbReference type="InterPro" id="IPR044640">
    <property type="entry name" value="RU2A"/>
</dbReference>
<dbReference type="OrthoDB" id="433501at2759"/>
<organism evidence="7 8">
    <name type="scientific">Scheffersomyces stipitis (strain ATCC 58785 / CBS 6054 / NBRC 10063 / NRRL Y-11545)</name>
    <name type="common">Yeast</name>
    <name type="synonym">Pichia stipitis</name>
    <dbReference type="NCBI Taxonomy" id="322104"/>
    <lineage>
        <taxon>Eukaryota</taxon>
        <taxon>Fungi</taxon>
        <taxon>Dikarya</taxon>
        <taxon>Ascomycota</taxon>
        <taxon>Saccharomycotina</taxon>
        <taxon>Pichiomycetes</taxon>
        <taxon>Debaryomycetaceae</taxon>
        <taxon>Scheffersomyces</taxon>
    </lineage>
</organism>
<evidence type="ECO:0000313" key="8">
    <source>
        <dbReference type="Proteomes" id="UP000002258"/>
    </source>
</evidence>
<dbReference type="Gene3D" id="3.80.10.10">
    <property type="entry name" value="Ribonuclease Inhibitor"/>
    <property type="match status" value="1"/>
</dbReference>
<evidence type="ECO:0000256" key="4">
    <source>
        <dbReference type="ARBA" id="ARBA00023242"/>
    </source>
</evidence>
<keyword evidence="8" id="KW-1185">Reference proteome</keyword>
<dbReference type="EMBL" id="AAVQ01000001">
    <property type="protein sequence ID" value="EAZ63687.2"/>
    <property type="molecule type" value="Genomic_DNA"/>
</dbReference>
<keyword evidence="3" id="KW-0677">Repeat</keyword>
<evidence type="ECO:0000313" key="7">
    <source>
        <dbReference type="EMBL" id="EAZ63687.2"/>
    </source>
</evidence>